<organism evidence="5 6">
    <name type="scientific">Metabacillus lacus</name>
    <dbReference type="NCBI Taxonomy" id="1983721"/>
    <lineage>
        <taxon>Bacteria</taxon>
        <taxon>Bacillati</taxon>
        <taxon>Bacillota</taxon>
        <taxon>Bacilli</taxon>
        <taxon>Bacillales</taxon>
        <taxon>Bacillaceae</taxon>
        <taxon>Metabacillus</taxon>
    </lineage>
</organism>
<dbReference type="Pfam" id="PF00069">
    <property type="entry name" value="Pkinase"/>
    <property type="match status" value="1"/>
</dbReference>
<evidence type="ECO:0000313" key="6">
    <source>
        <dbReference type="Proteomes" id="UP000448867"/>
    </source>
</evidence>
<keyword evidence="6" id="KW-1185">Reference proteome</keyword>
<dbReference type="EMBL" id="WKKI01000024">
    <property type="protein sequence ID" value="MRX72970.1"/>
    <property type="molecule type" value="Genomic_DNA"/>
</dbReference>
<evidence type="ECO:0000259" key="4">
    <source>
        <dbReference type="PROSITE" id="PS50011"/>
    </source>
</evidence>
<dbReference type="InterPro" id="IPR017441">
    <property type="entry name" value="Protein_kinase_ATP_BS"/>
</dbReference>
<feature type="region of interest" description="Disordered" evidence="2">
    <location>
        <begin position="270"/>
        <end position="290"/>
    </location>
</feature>
<dbReference type="OrthoDB" id="583109at2"/>
<dbReference type="GO" id="GO:0005524">
    <property type="term" value="F:ATP binding"/>
    <property type="evidence" value="ECO:0007669"/>
    <property type="project" value="UniProtKB-UniRule"/>
</dbReference>
<protein>
    <submittedName>
        <fullName evidence="5">Protein kinase family protein</fullName>
    </submittedName>
</protein>
<dbReference type="Proteomes" id="UP000448867">
    <property type="component" value="Unassembled WGS sequence"/>
</dbReference>
<comment type="caution">
    <text evidence="5">The sequence shown here is derived from an EMBL/GenBank/DDBJ whole genome shotgun (WGS) entry which is preliminary data.</text>
</comment>
<keyword evidence="3" id="KW-1133">Transmembrane helix</keyword>
<sequence>MMKQEFNITPGTVISGKWHGETYRVITLLGKGANGTVYLAEGRRGLSALKISSNSMSITSEVNVLKHFSKVRGSSLGPSLFDTDDWVPRQGVKAIPFYAMEYIRGELFLDFLQKKGQEWTIVLAIQLLFSLETLHKAGWIFGDLKPENLIVTDKPTKIRCIDVGGTTQAGRAVKEFTEFFDRGYWGLGDRKAEPSYDLFAVAMVVINAAYPRRFTKKEGTGGKEQLYEAIRQNSFLKQYKVVLSKAIMGKYISAEEMRLDFIAASQLHQSNTEPASEKMSKHPGRQKTRKRKRRSVLLGLVETAIIVIGIFILYSLYVYHYLL</sequence>
<dbReference type="GO" id="GO:0004672">
    <property type="term" value="F:protein kinase activity"/>
    <property type="evidence" value="ECO:0007669"/>
    <property type="project" value="InterPro"/>
</dbReference>
<evidence type="ECO:0000256" key="2">
    <source>
        <dbReference type="SAM" id="MobiDB-lite"/>
    </source>
</evidence>
<dbReference type="Gene3D" id="1.10.510.10">
    <property type="entry name" value="Transferase(Phosphotransferase) domain 1"/>
    <property type="match status" value="1"/>
</dbReference>
<keyword evidence="5" id="KW-0808">Transferase</keyword>
<keyword evidence="3" id="KW-0812">Transmembrane</keyword>
<feature type="domain" description="Protein kinase" evidence="4">
    <location>
        <begin position="23"/>
        <end position="285"/>
    </location>
</feature>
<feature type="compositionally biased region" description="Basic residues" evidence="2">
    <location>
        <begin position="281"/>
        <end position="290"/>
    </location>
</feature>
<name>A0A7X2J095_9BACI</name>
<feature type="binding site" evidence="1">
    <location>
        <position position="50"/>
    </location>
    <ligand>
        <name>ATP</name>
        <dbReference type="ChEBI" id="CHEBI:30616"/>
    </ligand>
</feature>
<gene>
    <name evidence="5" type="ORF">GJU40_12550</name>
</gene>
<feature type="transmembrane region" description="Helical" evidence="3">
    <location>
        <begin position="295"/>
        <end position="317"/>
    </location>
</feature>
<dbReference type="SUPFAM" id="SSF56112">
    <property type="entry name" value="Protein kinase-like (PK-like)"/>
    <property type="match status" value="1"/>
</dbReference>
<keyword evidence="1" id="KW-0067">ATP-binding</keyword>
<reference evidence="5 6" key="1">
    <citation type="submission" date="2019-11" db="EMBL/GenBank/DDBJ databases">
        <title>Bacillus lacus genome.</title>
        <authorList>
            <person name="Allen C.J."/>
            <person name="Newman J.D."/>
        </authorList>
    </citation>
    <scope>NUCLEOTIDE SEQUENCE [LARGE SCALE GENOMIC DNA]</scope>
    <source>
        <strain evidence="5 6">KCTC 33946</strain>
    </source>
</reference>
<dbReference type="InterPro" id="IPR011009">
    <property type="entry name" value="Kinase-like_dom_sf"/>
</dbReference>
<keyword evidence="3" id="KW-0472">Membrane</keyword>
<keyword evidence="1" id="KW-0547">Nucleotide-binding</keyword>
<proteinExistence type="predicted"/>
<dbReference type="PROSITE" id="PS50011">
    <property type="entry name" value="PROTEIN_KINASE_DOM"/>
    <property type="match status" value="1"/>
</dbReference>
<dbReference type="InterPro" id="IPR000719">
    <property type="entry name" value="Prot_kinase_dom"/>
</dbReference>
<dbReference type="Gene3D" id="3.30.200.20">
    <property type="entry name" value="Phosphorylase Kinase, domain 1"/>
    <property type="match status" value="1"/>
</dbReference>
<keyword evidence="5" id="KW-0418">Kinase</keyword>
<evidence type="ECO:0000256" key="1">
    <source>
        <dbReference type="PROSITE-ProRule" id="PRU10141"/>
    </source>
</evidence>
<evidence type="ECO:0000313" key="5">
    <source>
        <dbReference type="EMBL" id="MRX72970.1"/>
    </source>
</evidence>
<evidence type="ECO:0000256" key="3">
    <source>
        <dbReference type="SAM" id="Phobius"/>
    </source>
</evidence>
<dbReference type="SMART" id="SM00220">
    <property type="entry name" value="S_TKc"/>
    <property type="match status" value="1"/>
</dbReference>
<dbReference type="RefSeq" id="WP_154308168.1">
    <property type="nucleotide sequence ID" value="NZ_WKKI01000024.1"/>
</dbReference>
<dbReference type="PROSITE" id="PS00107">
    <property type="entry name" value="PROTEIN_KINASE_ATP"/>
    <property type="match status" value="1"/>
</dbReference>
<accession>A0A7X2J095</accession>
<dbReference type="AlphaFoldDB" id="A0A7X2J095"/>